<dbReference type="OrthoDB" id="26681at2759"/>
<dbReference type="EMBL" id="JACGCM010000309">
    <property type="protein sequence ID" value="KAF6174007.1"/>
    <property type="molecule type" value="Genomic_DNA"/>
</dbReference>
<sequence length="343" mass="38533">MLVEKRKLFYVILKQFLLVYNTWNPVHSGQLSKPATNYPPGYLIIAKGYSVGYPLKIILVLTQELAEITALVTEFVQLKAFNGAVVSDDNNLSNLNVEKTKLLQKILVYVVSIICSFVDPSPNVYGRAQVYTNTVEFSLPCGDAYTTNPSSSGKDHVSATGHHWHQKAIVLVTEAGGLTWLVSKAEKDADRRVPRKQKAKRETGQVIMDYEQMIIPGPTYQSRIQGPKPVSVEKQVSMEKHMANLDNFEFPVTEATMMVTPGNLVTFGGNERSIPSFGFGNGFLPVELEVQRASGRVLPTLGSRSCKYDLWTYEPSILSSFSLIHMFFYHMEQLYLDLLMFME</sequence>
<keyword evidence="2" id="KW-1185">Reference proteome</keyword>
<comment type="caution">
    <text evidence="1">The sequence shown here is derived from an EMBL/GenBank/DDBJ whole genome shotgun (WGS) entry which is preliminary data.</text>
</comment>
<proteinExistence type="predicted"/>
<evidence type="ECO:0000313" key="1">
    <source>
        <dbReference type="EMBL" id="KAF6174007.1"/>
    </source>
</evidence>
<reference evidence="1 2" key="1">
    <citation type="journal article" date="2020" name="IScience">
        <title>Genome Sequencing of the Endangered Kingdonia uniflora (Circaeasteraceae, Ranunculales) Reveals Potential Mechanisms of Evolutionary Specialization.</title>
        <authorList>
            <person name="Sun Y."/>
            <person name="Deng T."/>
            <person name="Zhang A."/>
            <person name="Moore M.J."/>
            <person name="Landis J.B."/>
            <person name="Lin N."/>
            <person name="Zhang H."/>
            <person name="Zhang X."/>
            <person name="Huang J."/>
            <person name="Zhang X."/>
            <person name="Sun H."/>
            <person name="Wang H."/>
        </authorList>
    </citation>
    <scope>NUCLEOTIDE SEQUENCE [LARGE SCALE GENOMIC DNA]</scope>
    <source>
        <strain evidence="1">TB1705</strain>
        <tissue evidence="1">Leaf</tissue>
    </source>
</reference>
<evidence type="ECO:0000313" key="2">
    <source>
        <dbReference type="Proteomes" id="UP000541444"/>
    </source>
</evidence>
<gene>
    <name evidence="1" type="ORF">GIB67_039958</name>
</gene>
<organism evidence="1 2">
    <name type="scientific">Kingdonia uniflora</name>
    <dbReference type="NCBI Taxonomy" id="39325"/>
    <lineage>
        <taxon>Eukaryota</taxon>
        <taxon>Viridiplantae</taxon>
        <taxon>Streptophyta</taxon>
        <taxon>Embryophyta</taxon>
        <taxon>Tracheophyta</taxon>
        <taxon>Spermatophyta</taxon>
        <taxon>Magnoliopsida</taxon>
        <taxon>Ranunculales</taxon>
        <taxon>Circaeasteraceae</taxon>
        <taxon>Kingdonia</taxon>
    </lineage>
</organism>
<dbReference type="AlphaFoldDB" id="A0A7J7P3H7"/>
<protein>
    <submittedName>
        <fullName evidence="1">Uncharacterized protein</fullName>
    </submittedName>
</protein>
<name>A0A7J7P3H7_9MAGN</name>
<dbReference type="Proteomes" id="UP000541444">
    <property type="component" value="Unassembled WGS sequence"/>
</dbReference>
<accession>A0A7J7P3H7</accession>